<dbReference type="Proteomes" id="UP000199602">
    <property type="component" value="Unassembled WGS sequence"/>
</dbReference>
<evidence type="ECO:0000256" key="3">
    <source>
        <dbReference type="ARBA" id="ARBA00023054"/>
    </source>
</evidence>
<evidence type="ECO:0000313" key="9">
    <source>
        <dbReference type="Proteomes" id="UP000199602"/>
    </source>
</evidence>
<dbReference type="GO" id="GO:0009421">
    <property type="term" value="C:bacterial-type flagellum filament cap"/>
    <property type="evidence" value="ECO:0007669"/>
    <property type="project" value="InterPro"/>
</dbReference>
<dbReference type="Pfam" id="PF02465">
    <property type="entry name" value="FliD_N"/>
    <property type="match status" value="1"/>
</dbReference>
<evidence type="ECO:0000256" key="2">
    <source>
        <dbReference type="ARBA" id="ARBA00011255"/>
    </source>
</evidence>
<evidence type="ECO:0000259" key="6">
    <source>
        <dbReference type="Pfam" id="PF02465"/>
    </source>
</evidence>
<dbReference type="GO" id="GO:0005576">
    <property type="term" value="C:extracellular region"/>
    <property type="evidence" value="ECO:0007669"/>
    <property type="project" value="UniProtKB-SubCell"/>
</dbReference>
<comment type="similarity">
    <text evidence="1 5">Belongs to the FliD family.</text>
</comment>
<keyword evidence="8" id="KW-0969">Cilium</keyword>
<evidence type="ECO:0000256" key="4">
    <source>
        <dbReference type="ARBA" id="ARBA00023143"/>
    </source>
</evidence>
<dbReference type="OrthoDB" id="5484186at2"/>
<keyword evidence="9" id="KW-1185">Reference proteome</keyword>
<evidence type="ECO:0000259" key="7">
    <source>
        <dbReference type="Pfam" id="PF07195"/>
    </source>
</evidence>
<accession>A0A1H0D522</accession>
<dbReference type="GO" id="GO:0007155">
    <property type="term" value="P:cell adhesion"/>
    <property type="evidence" value="ECO:0007669"/>
    <property type="project" value="InterPro"/>
</dbReference>
<dbReference type="AlphaFoldDB" id="A0A1H0D522"/>
<dbReference type="GO" id="GO:0071973">
    <property type="term" value="P:bacterial-type flagellum-dependent cell motility"/>
    <property type="evidence" value="ECO:0007669"/>
    <property type="project" value="TreeGrafter"/>
</dbReference>
<feature type="domain" description="Flagellar hook-associated protein 2 C-terminal" evidence="7">
    <location>
        <begin position="232"/>
        <end position="550"/>
    </location>
</feature>
<comment type="subunit">
    <text evidence="2 5">Homopentamer.</text>
</comment>
<name>A0A1H0D522_9BACT</name>
<dbReference type="EMBL" id="FNIN01000004">
    <property type="protein sequence ID" value="SDN65179.1"/>
    <property type="molecule type" value="Genomic_DNA"/>
</dbReference>
<comment type="subcellular location">
    <subcellularLocation>
        <location evidence="5">Secreted</location>
    </subcellularLocation>
    <subcellularLocation>
        <location evidence="5">Bacterial flagellum</location>
    </subcellularLocation>
</comment>
<dbReference type="Pfam" id="PF07195">
    <property type="entry name" value="FliD_C"/>
    <property type="match status" value="1"/>
</dbReference>
<keyword evidence="4 5" id="KW-0975">Bacterial flagellum</keyword>
<evidence type="ECO:0000313" key="8">
    <source>
        <dbReference type="EMBL" id="SDN65179.1"/>
    </source>
</evidence>
<proteinExistence type="inferred from homology"/>
<dbReference type="RefSeq" id="WP_092064672.1">
    <property type="nucleotide sequence ID" value="NZ_FNIN01000004.1"/>
</dbReference>
<keyword evidence="8" id="KW-0282">Flagellum</keyword>
<dbReference type="PANTHER" id="PTHR30288">
    <property type="entry name" value="FLAGELLAR CAP/ASSEMBLY PROTEIN FLID"/>
    <property type="match status" value="1"/>
</dbReference>
<dbReference type="InterPro" id="IPR040026">
    <property type="entry name" value="FliD"/>
</dbReference>
<dbReference type="STRING" id="206665.SAMN04488516_10429"/>
<feature type="domain" description="Flagellar hook-associated protein 2 N-terminal" evidence="6">
    <location>
        <begin position="21"/>
        <end position="118"/>
    </location>
</feature>
<dbReference type="PANTHER" id="PTHR30288:SF0">
    <property type="entry name" value="FLAGELLAR HOOK-ASSOCIATED PROTEIN 2"/>
    <property type="match status" value="1"/>
</dbReference>
<keyword evidence="5" id="KW-0964">Secreted</keyword>
<dbReference type="InterPro" id="IPR010809">
    <property type="entry name" value="FliD_C"/>
</dbReference>
<comment type="function">
    <text evidence="5">Required for morphogenesis and for the elongation of the flagellar filament by facilitating polymerization of the flagellin monomers at the tip of growing filament. Forms a capping structure, which prevents flagellin subunits (transported through the central channel of the flagellum) from leaking out without polymerization at the distal end.</text>
</comment>
<dbReference type="InterPro" id="IPR003481">
    <property type="entry name" value="FliD_N"/>
</dbReference>
<gene>
    <name evidence="8" type="ORF">SAMN04488516_10429</name>
</gene>
<organism evidence="8 9">
    <name type="scientific">Desulfonauticus submarinus</name>
    <dbReference type="NCBI Taxonomy" id="206665"/>
    <lineage>
        <taxon>Bacteria</taxon>
        <taxon>Pseudomonadati</taxon>
        <taxon>Thermodesulfobacteriota</taxon>
        <taxon>Desulfovibrionia</taxon>
        <taxon>Desulfovibrionales</taxon>
        <taxon>Desulfonauticaceae</taxon>
        <taxon>Desulfonauticus</taxon>
    </lineage>
</organism>
<evidence type="ECO:0000256" key="5">
    <source>
        <dbReference type="RuleBase" id="RU362066"/>
    </source>
</evidence>
<keyword evidence="8" id="KW-0966">Cell projection</keyword>
<keyword evidence="3" id="KW-0175">Coiled coil</keyword>
<protein>
    <recommendedName>
        <fullName evidence="5">Flagellar hook-associated protein 2</fullName>
        <shortName evidence="5">HAP2</shortName>
    </recommendedName>
    <alternativeName>
        <fullName evidence="5">Flagellar cap protein</fullName>
    </alternativeName>
</protein>
<dbReference type="GO" id="GO:0009424">
    <property type="term" value="C:bacterial-type flagellum hook"/>
    <property type="evidence" value="ECO:0007669"/>
    <property type="project" value="UniProtKB-UniRule"/>
</dbReference>
<sequence length="568" mass="62170">MTDIANDYLISGQIHFTGLGSGTDFDTMIQKLIEIEKNQHVTPLEDWKKTWEDKVSAFQELNTAMLNLENTLESMDSIKEFFIKTATSTDTDILTATASSDAQEGTHSIEINQLAQNDILISQNYFSSEDAVINNTGSDETFSYTYNGNNVSLNVPDGTTLSAFVSMINNDADNPGIKASIIKKADGQFHLQLAGLDLGSSYSITISAGPSSFDADSSSSVTNADFYHTQTAQNAQIKVDGFPNDGTWIERDTNSIDDVITGVTLNLKSTGTVQVTISNDTEAIKEQIKTFIEQFNKVVSLIREQTKVTKTTNNKVEGSILTGNYGLQIIQQRLKTLLAGVGIGFDRNEDPYPSLSNIGITTDADEGSPTLGELKIDEEKLDDALSTNAQAVAEIFSADYVPATSSSDFKYYSHIDGVTKGGKYTVEYTVSGGSITSAKIDGYDAGIDGNIITSKEGDSKGLAIQIDNLSDGTYSGTIRLKYGKTLELRDELDELTDSYDGTLNVLKDNYNEIIEDIEKKISWEQKRIDRYERDLRQRFARLEALLGYYNSLDAQLSSQIASLKAGTK</sequence>
<evidence type="ECO:0000256" key="1">
    <source>
        <dbReference type="ARBA" id="ARBA00009764"/>
    </source>
</evidence>
<reference evidence="8 9" key="1">
    <citation type="submission" date="2016-10" db="EMBL/GenBank/DDBJ databases">
        <authorList>
            <person name="de Groot N.N."/>
        </authorList>
    </citation>
    <scope>NUCLEOTIDE SEQUENCE [LARGE SCALE GENOMIC DNA]</scope>
    <source>
        <strain evidence="8 9">DSM 15269</strain>
    </source>
</reference>